<name>X1J3X5_9ZZZZ</name>
<accession>X1J3X5</accession>
<evidence type="ECO:0000313" key="1">
    <source>
        <dbReference type="EMBL" id="GAH89426.1"/>
    </source>
</evidence>
<gene>
    <name evidence="1" type="ORF">S03H2_56804</name>
</gene>
<proteinExistence type="predicted"/>
<organism evidence="1">
    <name type="scientific">marine sediment metagenome</name>
    <dbReference type="NCBI Taxonomy" id="412755"/>
    <lineage>
        <taxon>unclassified sequences</taxon>
        <taxon>metagenomes</taxon>
        <taxon>ecological metagenomes</taxon>
    </lineage>
</organism>
<sequence>FTLKLPGNPAVTVAGKLKADSFNAVSQVSLRFHLVRTFAFAPVVESAPGNIH</sequence>
<dbReference type="AlphaFoldDB" id="X1J3X5"/>
<protein>
    <submittedName>
        <fullName evidence="1">Uncharacterized protein</fullName>
    </submittedName>
</protein>
<feature type="non-terminal residue" evidence="1">
    <location>
        <position position="1"/>
    </location>
</feature>
<dbReference type="EMBL" id="BARU01036374">
    <property type="protein sequence ID" value="GAH89426.1"/>
    <property type="molecule type" value="Genomic_DNA"/>
</dbReference>
<comment type="caution">
    <text evidence="1">The sequence shown here is derived from an EMBL/GenBank/DDBJ whole genome shotgun (WGS) entry which is preliminary data.</text>
</comment>
<reference evidence="1" key="1">
    <citation type="journal article" date="2014" name="Front. Microbiol.">
        <title>High frequency of phylogenetically diverse reductive dehalogenase-homologous genes in deep subseafloor sedimentary metagenomes.</title>
        <authorList>
            <person name="Kawai M."/>
            <person name="Futagami T."/>
            <person name="Toyoda A."/>
            <person name="Takaki Y."/>
            <person name="Nishi S."/>
            <person name="Hori S."/>
            <person name="Arai W."/>
            <person name="Tsubouchi T."/>
            <person name="Morono Y."/>
            <person name="Uchiyama I."/>
            <person name="Ito T."/>
            <person name="Fujiyama A."/>
            <person name="Inagaki F."/>
            <person name="Takami H."/>
        </authorList>
    </citation>
    <scope>NUCLEOTIDE SEQUENCE</scope>
    <source>
        <strain evidence="1">Expedition CK06-06</strain>
    </source>
</reference>